<evidence type="ECO:0000256" key="1">
    <source>
        <dbReference type="SAM" id="MobiDB-lite"/>
    </source>
</evidence>
<dbReference type="RefSeq" id="WP_034869727.1">
    <property type="nucleotide sequence ID" value="NZ_CBCSDR010000003.1"/>
</dbReference>
<protein>
    <submittedName>
        <fullName evidence="2">Uncharacterized protein</fullName>
    </submittedName>
</protein>
<keyword evidence="3" id="KW-1185">Reference proteome</keyword>
<reference evidence="2 3" key="1">
    <citation type="submission" date="2020-12" db="EMBL/GenBank/DDBJ databases">
        <title>FDA dAtabase for Regulatory Grade micrObial Sequences (FDA-ARGOS): Supporting development and validation of Infectious Disease Dx tests.</title>
        <authorList>
            <person name="Kerrigan L."/>
            <person name="Long C."/>
            <person name="Tallon L."/>
            <person name="Sadzewicz L."/>
            <person name="Zhao X."/>
            <person name="Boylan J."/>
            <person name="Ott S."/>
            <person name="Bowen H."/>
            <person name="Vavikolanu K."/>
            <person name="Mehta A."/>
            <person name="Aluvathingal J."/>
            <person name="Nadendla S."/>
            <person name="Yan Y."/>
            <person name="Sichtig H."/>
        </authorList>
    </citation>
    <scope>NUCLEOTIDE SEQUENCE [LARGE SCALE GENOMIC DNA]</scope>
    <source>
        <strain evidence="2 3">FDAARGOS_1031</strain>
    </source>
</reference>
<dbReference type="Proteomes" id="UP000595426">
    <property type="component" value="Chromosome"/>
</dbReference>
<dbReference type="GeneID" id="93131957"/>
<organism evidence="2 3">
    <name type="scientific">Elizabethkingia bruuniana</name>
    <dbReference type="NCBI Taxonomy" id="1756149"/>
    <lineage>
        <taxon>Bacteria</taxon>
        <taxon>Pseudomonadati</taxon>
        <taxon>Bacteroidota</taxon>
        <taxon>Flavobacteriia</taxon>
        <taxon>Flavobacteriales</taxon>
        <taxon>Weeksellaceae</taxon>
        <taxon>Elizabethkingia</taxon>
    </lineage>
</organism>
<proteinExistence type="predicted"/>
<dbReference type="AlphaFoldDB" id="A0A7T7ZWW0"/>
<name>A0A7T7ZWW0_9FLAO</name>
<gene>
    <name evidence="2" type="ORF">I6H88_14465</name>
</gene>
<sequence length="59" mass="6570">MKKTKTQKKEYVPPKVEVTLIEMEQGVAAGSARVTPVSATSQVEQEWETGTDRDTTINF</sequence>
<accession>A0A7T7ZWW0</accession>
<evidence type="ECO:0000313" key="2">
    <source>
        <dbReference type="EMBL" id="QQN57642.1"/>
    </source>
</evidence>
<evidence type="ECO:0000313" key="3">
    <source>
        <dbReference type="Proteomes" id="UP000595426"/>
    </source>
</evidence>
<feature type="region of interest" description="Disordered" evidence="1">
    <location>
        <begin position="35"/>
        <end position="59"/>
    </location>
</feature>
<feature type="compositionally biased region" description="Basic and acidic residues" evidence="1">
    <location>
        <begin position="50"/>
        <end position="59"/>
    </location>
</feature>
<dbReference type="KEGG" id="egm:AYC65_03535"/>
<dbReference type="EMBL" id="CP067018">
    <property type="protein sequence ID" value="QQN57642.1"/>
    <property type="molecule type" value="Genomic_DNA"/>
</dbReference>
<dbReference type="OrthoDB" id="712037at2"/>